<gene>
    <name evidence="2" type="ORF">SS50377_16992</name>
    <name evidence="3" type="ORF">SS50377_27382</name>
</gene>
<dbReference type="PANTHER" id="PTHR43798:SF5">
    <property type="entry name" value="MONOACYLGLYCEROL LIPASE ABHD6"/>
    <property type="match status" value="1"/>
</dbReference>
<dbReference type="GO" id="GO:0046464">
    <property type="term" value="P:acylglycerol catabolic process"/>
    <property type="evidence" value="ECO:0007669"/>
    <property type="project" value="TreeGrafter"/>
</dbReference>
<dbReference type="GO" id="GO:0016020">
    <property type="term" value="C:membrane"/>
    <property type="evidence" value="ECO:0007669"/>
    <property type="project" value="TreeGrafter"/>
</dbReference>
<dbReference type="InterPro" id="IPR029058">
    <property type="entry name" value="AB_hydrolase_fold"/>
</dbReference>
<evidence type="ECO:0000259" key="1">
    <source>
        <dbReference type="Pfam" id="PF12697"/>
    </source>
</evidence>
<proteinExistence type="predicted"/>
<dbReference type="InterPro" id="IPR000073">
    <property type="entry name" value="AB_hydrolase_1"/>
</dbReference>
<keyword evidence="2" id="KW-0378">Hydrolase</keyword>
<sequence>MENKFETLTKEDFQLSSVNFSTKTMKSGQIARVYEANQSAEKTVVFIHGFNFFIEMYAPYINHLQKHFHVITFDLPGHGLTQEYTSYEVTVFTDFIFEMIQIFSLTDYYIAGHSMGGMLAVQCSLEDRFNGCKKVLAFTPAGVKTIETKAEKMAKNPFIKRLIAKFHSLGVKSAEKDMQIRSFQYMPKDIQKLMKETLKTIEKGNQKKTIKRMLWQVNHFPWCGHFTEQQKEHVKIIFATNDNYVDTKSSMAVFKNAEIVHTLHEIPIILPQYSIQATLDWFK</sequence>
<organism evidence="2">
    <name type="scientific">Spironucleus salmonicida</name>
    <dbReference type="NCBI Taxonomy" id="348837"/>
    <lineage>
        <taxon>Eukaryota</taxon>
        <taxon>Metamonada</taxon>
        <taxon>Diplomonadida</taxon>
        <taxon>Hexamitidae</taxon>
        <taxon>Hexamitinae</taxon>
        <taxon>Spironucleus</taxon>
    </lineage>
</organism>
<evidence type="ECO:0000313" key="3">
    <source>
        <dbReference type="EMBL" id="KAH0571087.1"/>
    </source>
</evidence>
<name>V6LG98_9EUKA</name>
<reference evidence="2 3" key="1">
    <citation type="journal article" date="2014" name="PLoS Genet.">
        <title>The Genome of Spironucleus salmonicida Highlights a Fish Pathogen Adapted to Fluctuating Environments.</title>
        <authorList>
            <person name="Xu F."/>
            <person name="Jerlstrom-Hultqvist J."/>
            <person name="Einarsson E."/>
            <person name="Astvaldsson A."/>
            <person name="Svard S.G."/>
            <person name="Andersson J.O."/>
        </authorList>
    </citation>
    <scope>NUCLEOTIDE SEQUENCE</scope>
    <source>
        <strain evidence="3">ATCC 50377</strain>
    </source>
</reference>
<keyword evidence="4" id="KW-1185">Reference proteome</keyword>
<dbReference type="SUPFAM" id="SSF53474">
    <property type="entry name" value="alpha/beta-Hydrolases"/>
    <property type="match status" value="1"/>
</dbReference>
<dbReference type="AlphaFoldDB" id="V6LG98"/>
<dbReference type="EMBL" id="AUWU02000007">
    <property type="protein sequence ID" value="KAH0571087.1"/>
    <property type="molecule type" value="Genomic_DNA"/>
</dbReference>
<dbReference type="VEuPathDB" id="GiardiaDB:SS50377_27382"/>
<dbReference type="OrthoDB" id="6431331at2759"/>
<evidence type="ECO:0000313" key="2">
    <source>
        <dbReference type="EMBL" id="EST43318.1"/>
    </source>
</evidence>
<dbReference type="PANTHER" id="PTHR43798">
    <property type="entry name" value="MONOACYLGLYCEROL LIPASE"/>
    <property type="match status" value="1"/>
</dbReference>
<reference evidence="3" key="2">
    <citation type="submission" date="2020-12" db="EMBL/GenBank/DDBJ databases">
        <title>New Spironucleus salmonicida genome in near-complete chromosomes.</title>
        <authorList>
            <person name="Xu F."/>
            <person name="Kurt Z."/>
            <person name="Jimenez-Gonzalez A."/>
            <person name="Astvaldsson A."/>
            <person name="Andersson J.O."/>
            <person name="Svard S.G."/>
        </authorList>
    </citation>
    <scope>NUCLEOTIDE SEQUENCE</scope>
    <source>
        <strain evidence="3">ATCC 50377</strain>
    </source>
</reference>
<dbReference type="Gene3D" id="3.40.50.1820">
    <property type="entry name" value="alpha/beta hydrolase"/>
    <property type="match status" value="1"/>
</dbReference>
<feature type="domain" description="AB hydrolase-1" evidence="1">
    <location>
        <begin position="44"/>
        <end position="126"/>
    </location>
</feature>
<protein>
    <submittedName>
        <fullName evidence="2 3">Alpha/beta hydrolase</fullName>
    </submittedName>
</protein>
<evidence type="ECO:0000313" key="4">
    <source>
        <dbReference type="Proteomes" id="UP000018208"/>
    </source>
</evidence>
<dbReference type="InterPro" id="IPR050266">
    <property type="entry name" value="AB_hydrolase_sf"/>
</dbReference>
<dbReference type="Proteomes" id="UP000018208">
    <property type="component" value="Unassembled WGS sequence"/>
</dbReference>
<dbReference type="EMBL" id="KI546139">
    <property type="protein sequence ID" value="EST43318.1"/>
    <property type="molecule type" value="Genomic_DNA"/>
</dbReference>
<dbReference type="GO" id="GO:0047372">
    <property type="term" value="F:monoacylglycerol lipase activity"/>
    <property type="evidence" value="ECO:0007669"/>
    <property type="project" value="TreeGrafter"/>
</dbReference>
<accession>V6LG98</accession>
<dbReference type="Pfam" id="PF12697">
    <property type="entry name" value="Abhydrolase_6"/>
    <property type="match status" value="1"/>
</dbReference>